<protein>
    <submittedName>
        <fullName evidence="1">Uncharacterized protein</fullName>
    </submittedName>
</protein>
<accession>A0A9J6DHS4</accession>
<dbReference type="Proteomes" id="UP000821866">
    <property type="component" value="Chromosome 7"/>
</dbReference>
<gene>
    <name evidence="1" type="ORF">HPB51_015610</name>
</gene>
<dbReference type="EMBL" id="JABSTU010000009">
    <property type="protein sequence ID" value="KAH8021430.1"/>
    <property type="molecule type" value="Genomic_DNA"/>
</dbReference>
<proteinExistence type="predicted"/>
<reference evidence="1" key="2">
    <citation type="submission" date="2021-09" db="EMBL/GenBank/DDBJ databases">
        <authorList>
            <person name="Jia N."/>
            <person name="Wang J."/>
            <person name="Shi W."/>
            <person name="Du L."/>
            <person name="Sun Y."/>
            <person name="Zhan W."/>
            <person name="Jiang J."/>
            <person name="Wang Q."/>
            <person name="Zhang B."/>
            <person name="Ji P."/>
            <person name="Sakyi L.B."/>
            <person name="Cui X."/>
            <person name="Yuan T."/>
            <person name="Jiang B."/>
            <person name="Yang W."/>
            <person name="Lam T.T.-Y."/>
            <person name="Chang Q."/>
            <person name="Ding S."/>
            <person name="Wang X."/>
            <person name="Zhu J."/>
            <person name="Ruan X."/>
            <person name="Zhao L."/>
            <person name="Wei J."/>
            <person name="Que T."/>
            <person name="Du C."/>
            <person name="Cheng J."/>
            <person name="Dai P."/>
            <person name="Han X."/>
            <person name="Huang E."/>
            <person name="Gao Y."/>
            <person name="Liu J."/>
            <person name="Shao H."/>
            <person name="Ye R."/>
            <person name="Li L."/>
            <person name="Wei W."/>
            <person name="Wang X."/>
            <person name="Wang C."/>
            <person name="Huo Q."/>
            <person name="Li W."/>
            <person name="Guo W."/>
            <person name="Chen H."/>
            <person name="Chen S."/>
            <person name="Zhou L."/>
            <person name="Zhou L."/>
            <person name="Ni X."/>
            <person name="Tian J."/>
            <person name="Zhou Y."/>
            <person name="Sheng Y."/>
            <person name="Liu T."/>
            <person name="Pan Y."/>
            <person name="Xia L."/>
            <person name="Li J."/>
            <person name="Zhao F."/>
            <person name="Cao W."/>
        </authorList>
    </citation>
    <scope>NUCLEOTIDE SEQUENCE</scope>
    <source>
        <strain evidence="1">Rmic-2018</strain>
        <tissue evidence="1">Larvae</tissue>
    </source>
</reference>
<comment type="caution">
    <text evidence="1">The sequence shown here is derived from an EMBL/GenBank/DDBJ whole genome shotgun (WGS) entry which is preliminary data.</text>
</comment>
<keyword evidence="2" id="KW-1185">Reference proteome</keyword>
<name>A0A9J6DHS4_RHIMP</name>
<sequence length="100" mass="11427">MHLYGFRVALVDDHRRQLSLIDVHIDVSDDTLAGVVRSGRVGRNVILSRAKADESQCRVGARVEGRWRRDHNDILSYVRADDILQCFFRGQFCCRLQGLG</sequence>
<evidence type="ECO:0000313" key="2">
    <source>
        <dbReference type="Proteomes" id="UP000821866"/>
    </source>
</evidence>
<evidence type="ECO:0000313" key="1">
    <source>
        <dbReference type="EMBL" id="KAH8021430.1"/>
    </source>
</evidence>
<reference evidence="1" key="1">
    <citation type="journal article" date="2020" name="Cell">
        <title>Large-Scale Comparative Analyses of Tick Genomes Elucidate Their Genetic Diversity and Vector Capacities.</title>
        <authorList>
            <consortium name="Tick Genome and Microbiome Consortium (TIGMIC)"/>
            <person name="Jia N."/>
            <person name="Wang J."/>
            <person name="Shi W."/>
            <person name="Du L."/>
            <person name="Sun Y."/>
            <person name="Zhan W."/>
            <person name="Jiang J.F."/>
            <person name="Wang Q."/>
            <person name="Zhang B."/>
            <person name="Ji P."/>
            <person name="Bell-Sakyi L."/>
            <person name="Cui X.M."/>
            <person name="Yuan T.T."/>
            <person name="Jiang B.G."/>
            <person name="Yang W.F."/>
            <person name="Lam T.T."/>
            <person name="Chang Q.C."/>
            <person name="Ding S.J."/>
            <person name="Wang X.J."/>
            <person name="Zhu J.G."/>
            <person name="Ruan X.D."/>
            <person name="Zhao L."/>
            <person name="Wei J.T."/>
            <person name="Ye R.Z."/>
            <person name="Que T.C."/>
            <person name="Du C.H."/>
            <person name="Zhou Y.H."/>
            <person name="Cheng J.X."/>
            <person name="Dai P.F."/>
            <person name="Guo W.B."/>
            <person name="Han X.H."/>
            <person name="Huang E.J."/>
            <person name="Li L.F."/>
            <person name="Wei W."/>
            <person name="Gao Y.C."/>
            <person name="Liu J.Z."/>
            <person name="Shao H.Z."/>
            <person name="Wang X."/>
            <person name="Wang C.C."/>
            <person name="Yang T.C."/>
            <person name="Huo Q.B."/>
            <person name="Li W."/>
            <person name="Chen H.Y."/>
            <person name="Chen S.E."/>
            <person name="Zhou L.G."/>
            <person name="Ni X.B."/>
            <person name="Tian J.H."/>
            <person name="Sheng Y."/>
            <person name="Liu T."/>
            <person name="Pan Y.S."/>
            <person name="Xia L.Y."/>
            <person name="Li J."/>
            <person name="Zhao F."/>
            <person name="Cao W.C."/>
        </authorList>
    </citation>
    <scope>NUCLEOTIDE SEQUENCE</scope>
    <source>
        <strain evidence="1">Rmic-2018</strain>
    </source>
</reference>
<organism evidence="1 2">
    <name type="scientific">Rhipicephalus microplus</name>
    <name type="common">Cattle tick</name>
    <name type="synonym">Boophilus microplus</name>
    <dbReference type="NCBI Taxonomy" id="6941"/>
    <lineage>
        <taxon>Eukaryota</taxon>
        <taxon>Metazoa</taxon>
        <taxon>Ecdysozoa</taxon>
        <taxon>Arthropoda</taxon>
        <taxon>Chelicerata</taxon>
        <taxon>Arachnida</taxon>
        <taxon>Acari</taxon>
        <taxon>Parasitiformes</taxon>
        <taxon>Ixodida</taxon>
        <taxon>Ixodoidea</taxon>
        <taxon>Ixodidae</taxon>
        <taxon>Rhipicephalinae</taxon>
        <taxon>Rhipicephalus</taxon>
        <taxon>Boophilus</taxon>
    </lineage>
</organism>
<dbReference type="AlphaFoldDB" id="A0A9J6DHS4"/>